<feature type="compositionally biased region" description="Low complexity" evidence="10">
    <location>
        <begin position="291"/>
        <end position="302"/>
    </location>
</feature>
<gene>
    <name evidence="12" type="ORF">DB88DRAFT_548660</name>
</gene>
<comment type="caution">
    <text evidence="12">The sequence shown here is derived from an EMBL/GenBank/DDBJ whole genome shotgun (WGS) entry which is preliminary data.</text>
</comment>
<name>A0AAD9FLL4_PAPLA</name>
<keyword evidence="13" id="KW-1185">Reference proteome</keyword>
<evidence type="ECO:0000313" key="12">
    <source>
        <dbReference type="EMBL" id="KAK1920864.1"/>
    </source>
</evidence>
<evidence type="ECO:0000256" key="2">
    <source>
        <dbReference type="ARBA" id="ARBA00012796"/>
    </source>
</evidence>
<evidence type="ECO:0000256" key="5">
    <source>
        <dbReference type="ARBA" id="ARBA00022679"/>
    </source>
</evidence>
<reference evidence="12" key="1">
    <citation type="submission" date="2023-02" db="EMBL/GenBank/DDBJ databases">
        <title>Identification and recombinant expression of a fungal hydrolase from Papiliotrema laurentii that hydrolyzes apple cutin and clears colloidal polyester polyurethane.</title>
        <authorList>
            <consortium name="DOE Joint Genome Institute"/>
            <person name="Roman V.A."/>
            <person name="Bojanowski C."/>
            <person name="Crable B.R."/>
            <person name="Wagner D.N."/>
            <person name="Hung C.S."/>
            <person name="Nadeau L.J."/>
            <person name="Schratz L."/>
            <person name="Haridas S."/>
            <person name="Pangilinan J."/>
            <person name="Lipzen A."/>
            <person name="Na H."/>
            <person name="Yan M."/>
            <person name="Ng V."/>
            <person name="Grigoriev I.V."/>
            <person name="Spatafora J.W."/>
            <person name="Barlow D."/>
            <person name="Biffinger J."/>
            <person name="Kelley-Loughnane N."/>
            <person name="Varaljay V.A."/>
            <person name="Crookes-Goodson W.J."/>
        </authorList>
    </citation>
    <scope>NUCLEOTIDE SEQUENCE</scope>
    <source>
        <strain evidence="12">5307AH</strain>
    </source>
</reference>
<dbReference type="Gene3D" id="3.10.330.20">
    <property type="match status" value="1"/>
</dbReference>
<accession>A0AAD9FLL4</accession>
<keyword evidence="4 12" id="KW-0489">Methyltransferase</keyword>
<dbReference type="PANTHER" id="PTHR12133:SF2">
    <property type="entry name" value="TRNA (ADENINE(58)-N(1))-METHYLTRANSFERASE CATALYTIC SUBUNIT TRMT61A"/>
    <property type="match status" value="1"/>
</dbReference>
<keyword evidence="5" id="KW-0808">Transferase</keyword>
<feature type="compositionally biased region" description="Basic and acidic residues" evidence="10">
    <location>
        <begin position="278"/>
        <end position="290"/>
    </location>
</feature>
<feature type="region of interest" description="Disordered" evidence="10">
    <location>
        <begin position="425"/>
        <end position="466"/>
    </location>
</feature>
<keyword evidence="6" id="KW-0949">S-adenosyl-L-methionine</keyword>
<evidence type="ECO:0000256" key="10">
    <source>
        <dbReference type="SAM" id="MobiDB-lite"/>
    </source>
</evidence>
<evidence type="ECO:0000256" key="7">
    <source>
        <dbReference type="ARBA" id="ARBA00022694"/>
    </source>
</evidence>
<organism evidence="12 13">
    <name type="scientific">Papiliotrema laurentii</name>
    <name type="common">Cryptococcus laurentii</name>
    <dbReference type="NCBI Taxonomy" id="5418"/>
    <lineage>
        <taxon>Eukaryota</taxon>
        <taxon>Fungi</taxon>
        <taxon>Dikarya</taxon>
        <taxon>Basidiomycota</taxon>
        <taxon>Agaricomycotina</taxon>
        <taxon>Tremellomycetes</taxon>
        <taxon>Tremellales</taxon>
        <taxon>Rhynchogastremaceae</taxon>
        <taxon>Papiliotrema</taxon>
    </lineage>
</organism>
<keyword evidence="8" id="KW-0539">Nucleus</keyword>
<dbReference type="PROSITE" id="PS51620">
    <property type="entry name" value="SAM_TRM61"/>
    <property type="match status" value="1"/>
</dbReference>
<evidence type="ECO:0000256" key="4">
    <source>
        <dbReference type="ARBA" id="ARBA00022603"/>
    </source>
</evidence>
<feature type="compositionally biased region" description="Basic and acidic residues" evidence="10">
    <location>
        <begin position="350"/>
        <end position="359"/>
    </location>
</feature>
<dbReference type="EC" id="2.1.1.220" evidence="2"/>
<protein>
    <recommendedName>
        <fullName evidence="3">tRNA (adenine(58)-N(1))-methyltransferase catalytic subunit TRM61</fullName>
        <ecNumber evidence="2">2.1.1.220</ecNumber>
    </recommendedName>
    <alternativeName>
        <fullName evidence="9">tRNA(m1A58)-methyltransferase subunit TRM61</fullName>
    </alternativeName>
</protein>
<feature type="region of interest" description="Disordered" evidence="10">
    <location>
        <begin position="278"/>
        <end position="380"/>
    </location>
</feature>
<dbReference type="GO" id="GO:0005634">
    <property type="term" value="C:nucleus"/>
    <property type="evidence" value="ECO:0007669"/>
    <property type="project" value="UniProtKB-SubCell"/>
</dbReference>
<dbReference type="Pfam" id="PF08704">
    <property type="entry name" value="GCD14"/>
    <property type="match status" value="1"/>
</dbReference>
<dbReference type="CDD" id="cd02440">
    <property type="entry name" value="AdoMet_MTases"/>
    <property type="match status" value="1"/>
</dbReference>
<dbReference type="GO" id="GO:0031515">
    <property type="term" value="C:tRNA (m1A) methyltransferase complex"/>
    <property type="evidence" value="ECO:0007669"/>
    <property type="project" value="InterPro"/>
</dbReference>
<evidence type="ECO:0000256" key="9">
    <source>
        <dbReference type="ARBA" id="ARBA00033309"/>
    </source>
</evidence>
<evidence type="ECO:0000256" key="8">
    <source>
        <dbReference type="ARBA" id="ARBA00023242"/>
    </source>
</evidence>
<evidence type="ECO:0000256" key="1">
    <source>
        <dbReference type="ARBA" id="ARBA00004123"/>
    </source>
</evidence>
<dbReference type="AlphaFoldDB" id="A0AAD9FLL4"/>
<proteinExistence type="predicted"/>
<feature type="compositionally biased region" description="Acidic residues" evidence="10">
    <location>
        <begin position="360"/>
        <end position="370"/>
    </location>
</feature>
<evidence type="ECO:0000313" key="13">
    <source>
        <dbReference type="Proteomes" id="UP001182556"/>
    </source>
</evidence>
<dbReference type="FunFam" id="3.40.50.150:FF:000247">
    <property type="entry name" value="tRNA (adenine(58)-N(1))-methyltransferase catalytic subunit TRM61"/>
    <property type="match status" value="1"/>
</dbReference>
<evidence type="ECO:0000259" key="11">
    <source>
        <dbReference type="Pfam" id="PF08704"/>
    </source>
</evidence>
<dbReference type="InterPro" id="IPR049470">
    <property type="entry name" value="TRM61_C"/>
</dbReference>
<comment type="subcellular location">
    <subcellularLocation>
        <location evidence="1">Nucleus</location>
    </subcellularLocation>
</comment>
<dbReference type="InterPro" id="IPR029063">
    <property type="entry name" value="SAM-dependent_MTases_sf"/>
</dbReference>
<feature type="compositionally biased region" description="Basic and acidic residues" evidence="10">
    <location>
        <begin position="440"/>
        <end position="466"/>
    </location>
</feature>
<dbReference type="GO" id="GO:0030488">
    <property type="term" value="P:tRNA methylation"/>
    <property type="evidence" value="ECO:0007669"/>
    <property type="project" value="InterPro"/>
</dbReference>
<dbReference type="Proteomes" id="UP001182556">
    <property type="component" value="Unassembled WGS sequence"/>
</dbReference>
<dbReference type="Gene3D" id="3.40.50.150">
    <property type="entry name" value="Vaccinia Virus protein VP39"/>
    <property type="match status" value="1"/>
</dbReference>
<evidence type="ECO:0000256" key="3">
    <source>
        <dbReference type="ARBA" id="ARBA00015963"/>
    </source>
</evidence>
<evidence type="ECO:0000256" key="6">
    <source>
        <dbReference type="ARBA" id="ARBA00022691"/>
    </source>
</evidence>
<sequence length="483" mass="53593">MLHSRPHIEAGDLVIMYFTRESMQPITVTPGEYFHNKFGRYAHTDMVGMKFGSKMHAPKPHSGYIYLLRPTPELWTLSLPHRTQILYQTDISYIIQRLGVRPGTRVVEAGTGSGSMTHSLSRAVGPRGNVFSFEYHQNRFEAAKAEFESHNLANVRINHRNVCKDGFGEAENVQAIFLDLPAPWEAISDAIKAFDPTKIARICCFSPCLEQVLKTVTTLREQQFEDISTVEVLTRTHELVPPAPANTPARLRDITSIVTGLKEHEDKKNQRRIIQMKAAREKAREKKEAAASKAATAVPEPALDSEPSATGETSKDPEAKGDLTSPSALKRKHEELEVEAEITGPSAEGDPSKKPKTEGDDAVEGDIDQGAEDRVDKSTARIWTEPTTNIQNVIITKPSYEMRGHTSYLTFALYYPASIRQQLDSQDVAPTPGGSTPVPKRLEEVAVESREDRSGSQETEYGDKAMEEVMGTMTEEDMMALGA</sequence>
<feature type="domain" description="tRNA (adenine(58)-N(1))-methyltransferase catalytic subunit TRM61 C-terminal" evidence="11">
    <location>
        <begin position="63"/>
        <end position="297"/>
    </location>
</feature>
<dbReference type="SUPFAM" id="SSF53335">
    <property type="entry name" value="S-adenosyl-L-methionine-dependent methyltransferases"/>
    <property type="match status" value="1"/>
</dbReference>
<dbReference type="EMBL" id="JAODAN010000012">
    <property type="protein sequence ID" value="KAK1920864.1"/>
    <property type="molecule type" value="Genomic_DNA"/>
</dbReference>
<keyword evidence="7" id="KW-0819">tRNA processing</keyword>
<dbReference type="InterPro" id="IPR014816">
    <property type="entry name" value="tRNA_MeTrfase_Gcd14"/>
</dbReference>
<dbReference type="GO" id="GO:0160107">
    <property type="term" value="F:tRNA (adenine(58)-N1)-methyltransferase activity"/>
    <property type="evidence" value="ECO:0007669"/>
    <property type="project" value="UniProtKB-EC"/>
</dbReference>
<dbReference type="PANTHER" id="PTHR12133">
    <property type="entry name" value="TRNA (ADENINE(58)-N(1))-METHYLTRANSFERASE"/>
    <property type="match status" value="1"/>
</dbReference>